<evidence type="ECO:0000256" key="16">
    <source>
        <dbReference type="SAM" id="SignalP"/>
    </source>
</evidence>
<evidence type="ECO:0000256" key="4">
    <source>
        <dbReference type="ARBA" id="ARBA00010031"/>
    </source>
</evidence>
<feature type="transmembrane region" description="Helical" evidence="15">
    <location>
        <begin position="275"/>
        <end position="295"/>
    </location>
</feature>
<keyword evidence="11" id="KW-1015">Disulfide bond</keyword>
<keyword evidence="12" id="KW-0449">Lipoprotein</keyword>
<dbReference type="InterPro" id="IPR052337">
    <property type="entry name" value="SAT4-like"/>
</dbReference>
<proteinExistence type="inferred from homology"/>
<dbReference type="GO" id="GO:0005576">
    <property type="term" value="C:extracellular region"/>
    <property type="evidence" value="ECO:0007669"/>
    <property type="project" value="UniProtKB-SubCell"/>
</dbReference>
<evidence type="ECO:0000313" key="19">
    <source>
        <dbReference type="EMBL" id="KAK8130307.1"/>
    </source>
</evidence>
<comment type="subcellular location">
    <subcellularLocation>
        <location evidence="2">Membrane</location>
        <topology evidence="2">Lipid-anchor</topology>
        <topology evidence="2">GPI-anchor</topology>
    </subcellularLocation>
    <subcellularLocation>
        <location evidence="1">Membrane</location>
        <topology evidence="1">Multi-pass membrane protein</topology>
    </subcellularLocation>
    <subcellularLocation>
        <location evidence="3">Secreted</location>
    </subcellularLocation>
</comment>
<feature type="domain" description="Rhodopsin" evidence="18">
    <location>
        <begin position="121"/>
        <end position="369"/>
    </location>
</feature>
<evidence type="ECO:0000259" key="17">
    <source>
        <dbReference type="Pfam" id="PF05730"/>
    </source>
</evidence>
<dbReference type="PANTHER" id="PTHR33048">
    <property type="entry name" value="PTH11-LIKE INTEGRAL MEMBRANE PROTEIN (AFU_ORTHOLOGUE AFUA_5G11245)"/>
    <property type="match status" value="1"/>
</dbReference>
<keyword evidence="9 15" id="KW-1133">Transmembrane helix</keyword>
<keyword evidence="6" id="KW-0336">GPI-anchor</keyword>
<feature type="transmembrane region" description="Helical" evidence="15">
    <location>
        <begin position="137"/>
        <end position="158"/>
    </location>
</feature>
<comment type="similarity">
    <text evidence="13">Belongs to the SAT4 family.</text>
</comment>
<feature type="region of interest" description="Disordered" evidence="14">
    <location>
        <begin position="467"/>
        <end position="489"/>
    </location>
</feature>
<evidence type="ECO:0008006" key="21">
    <source>
        <dbReference type="Google" id="ProtNLM"/>
    </source>
</evidence>
<sequence>MLVVKPILILSGLLSTQIRVDAIKTFADISPQTDCLARTIPGSACLTPLDSTCLCIDPTSQKSLQDCLSASCSIEESLGFDIDLAVARIQDEECARPRRSRRPDLSGIIPIEIFTLLCAFVRMYARWKTLHTYEADDYLMIAIIIGFLIFTILGQYGIEYKADVKPARLTGFGVDIWTLKADTVATALKVLYVDGIFYYIVLGLSRIVMLCFLLREFPYEWFRRTVFGMMLFTGTTTVLCVFLHIFQCLPVAYLWLGWKDVSMAHTCLDVSSLSYGTSSLAIIQDMMIIALPIPLIRSLNAGIRKKIAISVVFTLGIFIFISACLRLHYLILSAKSTNPTWDYTDFLIWTTLEVNVSVIAVSLPAIREFATQVLPDAYASFRRASETSDADERKLTNMTKISKQPSCHRRKLTGFFTPKEPCVDDTAEGQLELGDRLHGTTHTEIGTGPDRASQVCAQGIRVKRTMTTTTTRSKRASRRTSRGASRPRAWDEKSFVSLRVAEHVRQEGIIEALNYDFDFTAMPKRFDETA</sequence>
<evidence type="ECO:0000256" key="2">
    <source>
        <dbReference type="ARBA" id="ARBA00004589"/>
    </source>
</evidence>
<name>A0AAW0R8V0_9PEZI</name>
<evidence type="ECO:0000256" key="1">
    <source>
        <dbReference type="ARBA" id="ARBA00004141"/>
    </source>
</evidence>
<keyword evidence="5" id="KW-0964">Secreted</keyword>
<feature type="transmembrane region" description="Helical" evidence="15">
    <location>
        <begin position="307"/>
        <end position="331"/>
    </location>
</feature>
<gene>
    <name evidence="19" type="ORF">PG999_002687</name>
</gene>
<evidence type="ECO:0000256" key="10">
    <source>
        <dbReference type="ARBA" id="ARBA00023136"/>
    </source>
</evidence>
<evidence type="ECO:0000313" key="20">
    <source>
        <dbReference type="Proteomes" id="UP001392437"/>
    </source>
</evidence>
<feature type="transmembrane region" description="Helical" evidence="15">
    <location>
        <begin position="105"/>
        <end position="125"/>
    </location>
</feature>
<keyword evidence="8 16" id="KW-0732">Signal</keyword>
<dbReference type="Pfam" id="PF05730">
    <property type="entry name" value="CFEM"/>
    <property type="match status" value="1"/>
</dbReference>
<dbReference type="EMBL" id="JAQQWP010000002">
    <property type="protein sequence ID" value="KAK8130307.1"/>
    <property type="molecule type" value="Genomic_DNA"/>
</dbReference>
<feature type="signal peptide" evidence="16">
    <location>
        <begin position="1"/>
        <end position="22"/>
    </location>
</feature>
<evidence type="ECO:0000256" key="5">
    <source>
        <dbReference type="ARBA" id="ARBA00022525"/>
    </source>
</evidence>
<evidence type="ECO:0000256" key="8">
    <source>
        <dbReference type="ARBA" id="ARBA00022729"/>
    </source>
</evidence>
<evidence type="ECO:0000256" key="13">
    <source>
        <dbReference type="ARBA" id="ARBA00038359"/>
    </source>
</evidence>
<evidence type="ECO:0000256" key="11">
    <source>
        <dbReference type="ARBA" id="ARBA00023157"/>
    </source>
</evidence>
<feature type="chain" id="PRO_5043642866" description="Extracellular membrane protein CFEM domain-containing protein" evidence="16">
    <location>
        <begin position="23"/>
        <end position="530"/>
    </location>
</feature>
<comment type="caution">
    <text evidence="19">The sequence shown here is derived from an EMBL/GenBank/DDBJ whole genome shotgun (WGS) entry which is preliminary data.</text>
</comment>
<evidence type="ECO:0000256" key="15">
    <source>
        <dbReference type="SAM" id="Phobius"/>
    </source>
</evidence>
<dbReference type="InterPro" id="IPR049326">
    <property type="entry name" value="Rhodopsin_dom_fungi"/>
</dbReference>
<evidence type="ECO:0000256" key="9">
    <source>
        <dbReference type="ARBA" id="ARBA00022989"/>
    </source>
</evidence>
<evidence type="ECO:0000256" key="3">
    <source>
        <dbReference type="ARBA" id="ARBA00004613"/>
    </source>
</evidence>
<feature type="transmembrane region" description="Helical" evidence="15">
    <location>
        <begin position="196"/>
        <end position="214"/>
    </location>
</feature>
<protein>
    <recommendedName>
        <fullName evidence="21">Extracellular membrane protein CFEM domain-containing protein</fullName>
    </recommendedName>
</protein>
<dbReference type="GO" id="GO:0098552">
    <property type="term" value="C:side of membrane"/>
    <property type="evidence" value="ECO:0007669"/>
    <property type="project" value="UniProtKB-KW"/>
</dbReference>
<feature type="domain" description="CFEM" evidence="17">
    <location>
        <begin position="33"/>
        <end position="77"/>
    </location>
</feature>
<keyword evidence="7 15" id="KW-0812">Transmembrane</keyword>
<keyword evidence="20" id="KW-1185">Reference proteome</keyword>
<accession>A0AAW0R8V0</accession>
<dbReference type="InterPro" id="IPR008427">
    <property type="entry name" value="Extracellular_membr_CFEM_dom"/>
</dbReference>
<evidence type="ECO:0000256" key="7">
    <source>
        <dbReference type="ARBA" id="ARBA00022692"/>
    </source>
</evidence>
<dbReference type="AlphaFoldDB" id="A0AAW0R8V0"/>
<organism evidence="19 20">
    <name type="scientific">Apiospora kogelbergensis</name>
    <dbReference type="NCBI Taxonomy" id="1337665"/>
    <lineage>
        <taxon>Eukaryota</taxon>
        <taxon>Fungi</taxon>
        <taxon>Dikarya</taxon>
        <taxon>Ascomycota</taxon>
        <taxon>Pezizomycotina</taxon>
        <taxon>Sordariomycetes</taxon>
        <taxon>Xylariomycetidae</taxon>
        <taxon>Amphisphaeriales</taxon>
        <taxon>Apiosporaceae</taxon>
        <taxon>Apiospora</taxon>
    </lineage>
</organism>
<keyword evidence="10 15" id="KW-0472">Membrane</keyword>
<feature type="compositionally biased region" description="Basic residues" evidence="14">
    <location>
        <begin position="472"/>
        <end position="481"/>
    </location>
</feature>
<evidence type="ECO:0000256" key="6">
    <source>
        <dbReference type="ARBA" id="ARBA00022622"/>
    </source>
</evidence>
<dbReference type="Pfam" id="PF20684">
    <property type="entry name" value="Fung_rhodopsin"/>
    <property type="match status" value="1"/>
</dbReference>
<evidence type="ECO:0000256" key="14">
    <source>
        <dbReference type="SAM" id="MobiDB-lite"/>
    </source>
</evidence>
<reference evidence="19 20" key="1">
    <citation type="submission" date="2023-01" db="EMBL/GenBank/DDBJ databases">
        <title>Analysis of 21 Apiospora genomes using comparative genomics revels a genus with tremendous synthesis potential of carbohydrate active enzymes and secondary metabolites.</title>
        <authorList>
            <person name="Sorensen T."/>
        </authorList>
    </citation>
    <scope>NUCLEOTIDE SEQUENCE [LARGE SCALE GENOMIC DNA]</scope>
    <source>
        <strain evidence="19 20">CBS 117206</strain>
    </source>
</reference>
<comment type="similarity">
    <text evidence="4">Belongs to the RBT5 family.</text>
</comment>
<evidence type="ECO:0000256" key="12">
    <source>
        <dbReference type="ARBA" id="ARBA00023288"/>
    </source>
</evidence>
<dbReference type="Proteomes" id="UP001392437">
    <property type="component" value="Unassembled WGS sequence"/>
</dbReference>
<evidence type="ECO:0000259" key="18">
    <source>
        <dbReference type="Pfam" id="PF20684"/>
    </source>
</evidence>
<keyword evidence="6" id="KW-0325">Glycoprotein</keyword>
<feature type="transmembrane region" description="Helical" evidence="15">
    <location>
        <begin position="226"/>
        <end position="255"/>
    </location>
</feature>
<dbReference type="PANTHER" id="PTHR33048:SF47">
    <property type="entry name" value="INTEGRAL MEMBRANE PROTEIN-RELATED"/>
    <property type="match status" value="1"/>
</dbReference>